<reference evidence="1" key="1">
    <citation type="submission" date="2020-08" db="EMBL/GenBank/DDBJ databases">
        <title>Genome public.</title>
        <authorList>
            <person name="Liu C."/>
            <person name="Sun Q."/>
        </authorList>
    </citation>
    <scope>NUCLEOTIDE SEQUENCE</scope>
    <source>
        <strain evidence="1">NSJ-44</strain>
    </source>
</reference>
<comment type="caution">
    <text evidence="1">The sequence shown here is derived from an EMBL/GenBank/DDBJ whole genome shotgun (WGS) entry which is preliminary data.</text>
</comment>
<name>A0A926D159_9FIRM</name>
<sequence length="161" mass="18038">MTRREYQKVLEERGLGLGALQIEPFEMDDLLFDGRTWLKCLFTCESEGIRPADRADLELRQRMLREFSWGAFIRAKDAGEAAAIASELEKRAMEDGYYFAFAIGECAAACGEGPMPICQRPAFYGMGIDLIATARRLQMPISLQHTIPGTPDDGYATIFVE</sequence>
<dbReference type="RefSeq" id="WP_249285483.1">
    <property type="nucleotide sequence ID" value="NZ_JACRSO010000004.1"/>
</dbReference>
<protein>
    <submittedName>
        <fullName evidence="1">Uncharacterized protein</fullName>
    </submittedName>
</protein>
<accession>A0A926D159</accession>
<dbReference type="EMBL" id="JACRSO010000004">
    <property type="protein sequence ID" value="MBC8529657.1"/>
    <property type="molecule type" value="Genomic_DNA"/>
</dbReference>
<dbReference type="AlphaFoldDB" id="A0A926D159"/>
<proteinExistence type="predicted"/>
<gene>
    <name evidence="1" type="ORF">H8699_09480</name>
</gene>
<evidence type="ECO:0000313" key="2">
    <source>
        <dbReference type="Proteomes" id="UP000654279"/>
    </source>
</evidence>
<evidence type="ECO:0000313" key="1">
    <source>
        <dbReference type="EMBL" id="MBC8529657.1"/>
    </source>
</evidence>
<keyword evidence="2" id="KW-1185">Reference proteome</keyword>
<organism evidence="1 2">
    <name type="scientific">Luoshenia tenuis</name>
    <dbReference type="NCBI Taxonomy" id="2763654"/>
    <lineage>
        <taxon>Bacteria</taxon>
        <taxon>Bacillati</taxon>
        <taxon>Bacillota</taxon>
        <taxon>Clostridia</taxon>
        <taxon>Christensenellales</taxon>
        <taxon>Christensenellaceae</taxon>
        <taxon>Luoshenia</taxon>
    </lineage>
</organism>
<dbReference type="Proteomes" id="UP000654279">
    <property type="component" value="Unassembled WGS sequence"/>
</dbReference>